<gene>
    <name evidence="1" type="ORF">EST38_g8405</name>
</gene>
<accession>A0A4Q2DCK9</accession>
<sequence>MQQIIECPLDFDSLPAKWEELPLPELYRRSLEEAVEDLPSFLSADAIDDEEVVGSTQNGGWQQINDLLPLLYRKGAWSLQNFTDRLKARKPEDAAVISAFVVKWEQEFKQYKAECSR</sequence>
<keyword evidence="2" id="KW-1185">Reference proteome</keyword>
<organism evidence="1 2">
    <name type="scientific">Candolleomyces aberdarensis</name>
    <dbReference type="NCBI Taxonomy" id="2316362"/>
    <lineage>
        <taxon>Eukaryota</taxon>
        <taxon>Fungi</taxon>
        <taxon>Dikarya</taxon>
        <taxon>Basidiomycota</taxon>
        <taxon>Agaricomycotina</taxon>
        <taxon>Agaricomycetes</taxon>
        <taxon>Agaricomycetidae</taxon>
        <taxon>Agaricales</taxon>
        <taxon>Agaricineae</taxon>
        <taxon>Psathyrellaceae</taxon>
        <taxon>Candolleomyces</taxon>
    </lineage>
</organism>
<protein>
    <submittedName>
        <fullName evidence="1">Uncharacterized protein</fullName>
    </submittedName>
</protein>
<reference evidence="1 2" key="1">
    <citation type="submission" date="2019-01" db="EMBL/GenBank/DDBJ databases">
        <title>Draft genome sequence of Psathyrella aberdarensis IHI B618.</title>
        <authorList>
            <person name="Buettner E."/>
            <person name="Kellner H."/>
        </authorList>
    </citation>
    <scope>NUCLEOTIDE SEQUENCE [LARGE SCALE GENOMIC DNA]</scope>
    <source>
        <strain evidence="1 2">IHI B618</strain>
    </source>
</reference>
<proteinExistence type="predicted"/>
<evidence type="ECO:0000313" key="2">
    <source>
        <dbReference type="Proteomes" id="UP000290288"/>
    </source>
</evidence>
<comment type="caution">
    <text evidence="1">The sequence shown here is derived from an EMBL/GenBank/DDBJ whole genome shotgun (WGS) entry which is preliminary data.</text>
</comment>
<dbReference type="EMBL" id="SDEE01000339">
    <property type="protein sequence ID" value="RXW17460.1"/>
    <property type="molecule type" value="Genomic_DNA"/>
</dbReference>
<dbReference type="AlphaFoldDB" id="A0A4Q2DCK9"/>
<dbReference type="Proteomes" id="UP000290288">
    <property type="component" value="Unassembled WGS sequence"/>
</dbReference>
<name>A0A4Q2DCK9_9AGAR</name>
<evidence type="ECO:0000313" key="1">
    <source>
        <dbReference type="EMBL" id="RXW17460.1"/>
    </source>
</evidence>